<evidence type="ECO:0000256" key="11">
    <source>
        <dbReference type="ARBA" id="ARBA00026103"/>
    </source>
</evidence>
<dbReference type="PROSITE" id="PS51462">
    <property type="entry name" value="NUDIX"/>
    <property type="match status" value="1"/>
</dbReference>
<evidence type="ECO:0000256" key="7">
    <source>
        <dbReference type="ARBA" id="ARBA00024448"/>
    </source>
</evidence>
<evidence type="ECO:0000256" key="3">
    <source>
        <dbReference type="ARBA" id="ARBA00011245"/>
    </source>
</evidence>
<sequence length="242" mass="26146">MNSHGSSPWRLRCSTIIEISSAASARSTSRLRPVLRGSAMVPPQHACHGTSVRHFIGQTGRVTTRDESKSQHPAVVVVYLVRDDGSGPQVLLGEKRRGLGTGRLVGPGGKREPGESAVETAVREVFEEVGLRIDAADLEARGTLDYRFPYRPSWSQVSDVFVCRRWQGTPSGSDELVPRWIPVDAVPYDAMWDDAGYWLPGVLRGGSVRARFSFAEDNASVAGFTGTGVDGSGRPGVRRTGA</sequence>
<evidence type="ECO:0000256" key="21">
    <source>
        <dbReference type="ARBA" id="ARBA00053094"/>
    </source>
</evidence>
<evidence type="ECO:0000256" key="4">
    <source>
        <dbReference type="ARBA" id="ARBA00022723"/>
    </source>
</evidence>
<evidence type="ECO:0000259" key="22">
    <source>
        <dbReference type="PROSITE" id="PS51462"/>
    </source>
</evidence>
<evidence type="ECO:0000256" key="14">
    <source>
        <dbReference type="ARBA" id="ARBA00030634"/>
    </source>
</evidence>
<dbReference type="EC" id="3.6.1.56" evidence="11"/>
<dbReference type="InterPro" id="IPR015797">
    <property type="entry name" value="NUDIX_hydrolase-like_dom_sf"/>
</dbReference>
<dbReference type="InterPro" id="IPR020084">
    <property type="entry name" value="NUDIX_hydrolase_CS"/>
</dbReference>
<comment type="catalytic activity">
    <reaction evidence="7">
        <text>8-oxo-dATP + H2O = 8-oxo-dAMP + diphosphate + H(+)</text>
        <dbReference type="Rhea" id="RHEA:65396"/>
        <dbReference type="ChEBI" id="CHEBI:15377"/>
        <dbReference type="ChEBI" id="CHEBI:15378"/>
        <dbReference type="ChEBI" id="CHEBI:33019"/>
        <dbReference type="ChEBI" id="CHEBI:71361"/>
        <dbReference type="ChEBI" id="CHEBI:172871"/>
    </reaction>
    <physiologicalReaction direction="left-to-right" evidence="7">
        <dbReference type="Rhea" id="RHEA:65397"/>
    </physiologicalReaction>
</comment>
<evidence type="ECO:0000256" key="9">
    <source>
        <dbReference type="ARBA" id="ARBA00024486"/>
    </source>
</evidence>
<name>A0ABX2MD27_9MICO</name>
<dbReference type="InterPro" id="IPR000086">
    <property type="entry name" value="NUDIX_hydrolase_dom"/>
</dbReference>
<comment type="cofactor">
    <cofactor evidence="1">
        <name>Mg(2+)</name>
        <dbReference type="ChEBI" id="CHEBI:18420"/>
    </cofactor>
</comment>
<evidence type="ECO:0000256" key="15">
    <source>
        <dbReference type="ARBA" id="ARBA00030682"/>
    </source>
</evidence>
<comment type="caution">
    <text evidence="23">The sequence shown here is derived from an EMBL/GenBank/DDBJ whole genome shotgun (WGS) entry which is preliminary data.</text>
</comment>
<comment type="catalytic activity">
    <reaction evidence="8">
        <text>2-oxo-dATP + H2O = 2-oxo-dAMP + diphosphate + H(+)</text>
        <dbReference type="Rhea" id="RHEA:31583"/>
        <dbReference type="ChEBI" id="CHEBI:15377"/>
        <dbReference type="ChEBI" id="CHEBI:15378"/>
        <dbReference type="ChEBI" id="CHEBI:33019"/>
        <dbReference type="ChEBI" id="CHEBI:63212"/>
        <dbReference type="ChEBI" id="CHEBI:77897"/>
        <dbReference type="EC" id="3.6.1.56"/>
    </reaction>
    <physiologicalReaction direction="left-to-right" evidence="8">
        <dbReference type="Rhea" id="RHEA:31584"/>
    </physiologicalReaction>
</comment>
<dbReference type="PRINTS" id="PR01403">
    <property type="entry name" value="8OXTPHPHTASE"/>
</dbReference>
<keyword evidence="6" id="KW-0460">Magnesium</keyword>
<dbReference type="PANTHER" id="PTHR43758">
    <property type="entry name" value="7,8-DIHYDRO-8-OXOGUANINE TRIPHOSPHATASE"/>
    <property type="match status" value="1"/>
</dbReference>
<comment type="catalytic activity">
    <reaction evidence="20">
        <text>N(6)-methyl-dATP + H2O = N(6)-methyl-dAMP + diphosphate + H(+)</text>
        <dbReference type="Rhea" id="RHEA:67604"/>
        <dbReference type="ChEBI" id="CHEBI:15377"/>
        <dbReference type="ChEBI" id="CHEBI:15378"/>
        <dbReference type="ChEBI" id="CHEBI:33019"/>
        <dbReference type="ChEBI" id="CHEBI:169976"/>
        <dbReference type="ChEBI" id="CHEBI:172872"/>
    </reaction>
    <physiologicalReaction direction="left-to-right" evidence="20">
        <dbReference type="Rhea" id="RHEA:67605"/>
    </physiologicalReaction>
</comment>
<evidence type="ECO:0000256" key="18">
    <source>
        <dbReference type="ARBA" id="ARBA00048002"/>
    </source>
</evidence>
<dbReference type="InterPro" id="IPR003563">
    <property type="entry name" value="8ODP"/>
</dbReference>
<proteinExistence type="inferred from homology"/>
<evidence type="ECO:0000313" key="23">
    <source>
        <dbReference type="EMBL" id="NUU13657.1"/>
    </source>
</evidence>
<comment type="catalytic activity">
    <reaction evidence="19">
        <text>O(6)-methyl-dGTP + H2O = O(6)-methyl-dGMP + diphosphate + H(+)</text>
        <dbReference type="Rhea" id="RHEA:67600"/>
        <dbReference type="ChEBI" id="CHEBI:15377"/>
        <dbReference type="ChEBI" id="CHEBI:15378"/>
        <dbReference type="ChEBI" id="CHEBI:33019"/>
        <dbReference type="ChEBI" id="CHEBI:169974"/>
        <dbReference type="ChEBI" id="CHEBI:169975"/>
    </reaction>
    <physiologicalReaction direction="left-to-right" evidence="19">
        <dbReference type="Rhea" id="RHEA:67601"/>
    </physiologicalReaction>
</comment>
<dbReference type="CDD" id="cd03427">
    <property type="entry name" value="NUDIX_MTH1_Nudt1"/>
    <property type="match status" value="1"/>
</dbReference>
<evidence type="ECO:0000313" key="24">
    <source>
        <dbReference type="Proteomes" id="UP000573001"/>
    </source>
</evidence>
<evidence type="ECO:0000256" key="20">
    <source>
        <dbReference type="ARBA" id="ARBA00049032"/>
    </source>
</evidence>
<evidence type="ECO:0000256" key="13">
    <source>
        <dbReference type="ARBA" id="ARBA00029673"/>
    </source>
</evidence>
<dbReference type="Gene3D" id="3.90.79.10">
    <property type="entry name" value="Nucleoside Triphosphate Pyrophosphohydrolase"/>
    <property type="match status" value="1"/>
</dbReference>
<evidence type="ECO:0000256" key="5">
    <source>
        <dbReference type="ARBA" id="ARBA00022801"/>
    </source>
</evidence>
<comment type="catalytic activity">
    <reaction evidence="18">
        <text>N(6)-methyl-ATP + H2O = N(6)-methyl-AMP + diphosphate + H(+)</text>
        <dbReference type="Rhea" id="RHEA:67608"/>
        <dbReference type="ChEBI" id="CHEBI:15377"/>
        <dbReference type="ChEBI" id="CHEBI:15378"/>
        <dbReference type="ChEBI" id="CHEBI:33019"/>
        <dbReference type="ChEBI" id="CHEBI:144842"/>
        <dbReference type="ChEBI" id="CHEBI:172873"/>
    </reaction>
    <physiologicalReaction direction="left-to-right" evidence="18">
        <dbReference type="Rhea" id="RHEA:67609"/>
    </physiologicalReaction>
</comment>
<comment type="function">
    <text evidence="21">Oxidized purine nucleoside triphosphate hydrolase which is a prominent sanitizer of the oxidized nucleotide pool. Catalyzes the hydrolysis of 2-oxo-dATP (2-hydroxy-dATP) into 2-oxo-dAMP. Also has a significant hydrolase activity toward 2-oxo-ATP, 8-oxo-dGTP and 8-oxo-dATP. Through the hydrolysis of oxidized purine nucleoside triphosphates, prevents their incorporation into DNA and the subsequent transversions A:T to C:G and G:C to T:A. Also catalyzes the hydrolysis of methylated purine nucleoside triphosphate preventing their integration into DNA. Through this antimutagenic activity protects cells from oxidative stress.</text>
</comment>
<evidence type="ECO:0000256" key="6">
    <source>
        <dbReference type="ARBA" id="ARBA00022842"/>
    </source>
</evidence>
<dbReference type="SUPFAM" id="SSF55811">
    <property type="entry name" value="Nudix"/>
    <property type="match status" value="1"/>
</dbReference>
<protein>
    <recommendedName>
        <fullName evidence="12">Oxidized purine nucleoside triphosphate hydrolase</fullName>
        <ecNumber evidence="11">3.6.1.56</ecNumber>
    </recommendedName>
    <alternativeName>
        <fullName evidence="16">2-hydroxy-dATP diphosphatase</fullName>
    </alternativeName>
    <alternativeName>
        <fullName evidence="15">7,8-dihydro-8-oxoguanine triphosphatase</fullName>
    </alternativeName>
    <alternativeName>
        <fullName evidence="14">8-oxo-dGTPase</fullName>
    </alternativeName>
    <alternativeName>
        <fullName evidence="17">Methylated purine nucleoside triphosphate hydrolase</fullName>
    </alternativeName>
    <alternativeName>
        <fullName evidence="13">Nucleoside diphosphate-linked moiety X motif 1</fullName>
    </alternativeName>
</protein>
<evidence type="ECO:0000256" key="12">
    <source>
        <dbReference type="ARBA" id="ARBA00026218"/>
    </source>
</evidence>
<evidence type="ECO:0000256" key="17">
    <source>
        <dbReference type="ARBA" id="ARBA00032071"/>
    </source>
</evidence>
<evidence type="ECO:0000256" key="8">
    <source>
        <dbReference type="ARBA" id="ARBA00024459"/>
    </source>
</evidence>
<organism evidence="23 24">
    <name type="scientific">Curtobacterium pusillum</name>
    <dbReference type="NCBI Taxonomy" id="69373"/>
    <lineage>
        <taxon>Bacteria</taxon>
        <taxon>Bacillati</taxon>
        <taxon>Actinomycetota</taxon>
        <taxon>Actinomycetes</taxon>
        <taxon>Micrococcales</taxon>
        <taxon>Microbacteriaceae</taxon>
        <taxon>Curtobacterium</taxon>
    </lineage>
</organism>
<evidence type="ECO:0000256" key="1">
    <source>
        <dbReference type="ARBA" id="ARBA00001946"/>
    </source>
</evidence>
<comment type="catalytic activity">
    <reaction evidence="10">
        <text>2-oxo-ATP + H2O = 2-oxo-AMP + diphosphate + H(+)</text>
        <dbReference type="Rhea" id="RHEA:67392"/>
        <dbReference type="ChEBI" id="CHEBI:15377"/>
        <dbReference type="ChEBI" id="CHEBI:15378"/>
        <dbReference type="ChEBI" id="CHEBI:33019"/>
        <dbReference type="ChEBI" id="CHEBI:71395"/>
        <dbReference type="ChEBI" id="CHEBI:172878"/>
    </reaction>
    <physiologicalReaction direction="left-to-right" evidence="10">
        <dbReference type="Rhea" id="RHEA:67393"/>
    </physiologicalReaction>
</comment>
<keyword evidence="5" id="KW-0378">Hydrolase</keyword>
<evidence type="ECO:0000256" key="2">
    <source>
        <dbReference type="ARBA" id="ARBA00005582"/>
    </source>
</evidence>
<reference evidence="23 24" key="1">
    <citation type="submission" date="2020-05" db="EMBL/GenBank/DDBJ databases">
        <title>Genome Sequencing of Type Strains.</title>
        <authorList>
            <person name="Lemaire J.F."/>
            <person name="Inderbitzin P."/>
            <person name="Gregorio O.A."/>
            <person name="Collins S.B."/>
            <person name="Wespe N."/>
            <person name="Knight-Connoni V."/>
        </authorList>
    </citation>
    <scope>NUCLEOTIDE SEQUENCE [LARGE SCALE GENOMIC DNA]</scope>
    <source>
        <strain evidence="23 24">ATCC 19096</strain>
    </source>
</reference>
<accession>A0ABX2MD27</accession>
<dbReference type="Proteomes" id="UP000573001">
    <property type="component" value="Unassembled WGS sequence"/>
</dbReference>
<dbReference type="PANTHER" id="PTHR43758:SF2">
    <property type="entry name" value="OXIDIZED PURINE NUCLEOSIDE TRIPHOSPHATE HYDROLASE"/>
    <property type="match status" value="1"/>
</dbReference>
<evidence type="ECO:0000256" key="10">
    <source>
        <dbReference type="ARBA" id="ARBA00024596"/>
    </source>
</evidence>
<gene>
    <name evidence="23" type="ORF">HP507_07410</name>
</gene>
<dbReference type="EMBL" id="JABMCE010000070">
    <property type="protein sequence ID" value="NUU13657.1"/>
    <property type="molecule type" value="Genomic_DNA"/>
</dbReference>
<evidence type="ECO:0000256" key="19">
    <source>
        <dbReference type="ARBA" id="ARBA00048894"/>
    </source>
</evidence>
<keyword evidence="24" id="KW-1185">Reference proteome</keyword>
<evidence type="ECO:0000256" key="16">
    <source>
        <dbReference type="ARBA" id="ARBA00031927"/>
    </source>
</evidence>
<keyword evidence="4" id="KW-0479">Metal-binding</keyword>
<comment type="catalytic activity">
    <reaction evidence="9">
        <text>8-oxo-dGTP + H2O = 8-oxo-dGMP + diphosphate + H(+)</text>
        <dbReference type="Rhea" id="RHEA:31575"/>
        <dbReference type="ChEBI" id="CHEBI:15377"/>
        <dbReference type="ChEBI" id="CHEBI:15378"/>
        <dbReference type="ChEBI" id="CHEBI:33019"/>
        <dbReference type="ChEBI" id="CHEBI:63224"/>
        <dbReference type="ChEBI" id="CHEBI:77896"/>
    </reaction>
    <physiologicalReaction direction="left-to-right" evidence="9">
        <dbReference type="Rhea" id="RHEA:31576"/>
    </physiologicalReaction>
</comment>
<comment type="subunit">
    <text evidence="3">Monomer.</text>
</comment>
<dbReference type="PROSITE" id="PS00893">
    <property type="entry name" value="NUDIX_BOX"/>
    <property type="match status" value="1"/>
</dbReference>
<dbReference type="Pfam" id="PF00293">
    <property type="entry name" value="NUDIX"/>
    <property type="match status" value="1"/>
</dbReference>
<feature type="domain" description="Nudix hydrolase" evidence="22">
    <location>
        <begin position="70"/>
        <end position="204"/>
    </location>
</feature>
<comment type="similarity">
    <text evidence="2">Belongs to the Nudix hydrolase family.</text>
</comment>